<dbReference type="EMBL" id="FPKU01000002">
    <property type="protein sequence ID" value="SFZ85386.1"/>
    <property type="molecule type" value="Genomic_DNA"/>
</dbReference>
<keyword evidence="3" id="KW-1185">Reference proteome</keyword>
<accession>A0A1K2HZ33</accession>
<gene>
    <name evidence="2" type="ORF">SAMN02983003_2547</name>
</gene>
<dbReference type="OrthoDB" id="259382at2"/>
<evidence type="ECO:0000313" key="2">
    <source>
        <dbReference type="EMBL" id="SFZ85386.1"/>
    </source>
</evidence>
<protein>
    <submittedName>
        <fullName evidence="2">Glycosyltransferase involved in LPS biosynthesis, GR25 family</fullName>
    </submittedName>
</protein>
<feature type="domain" description="Glycosyl transferase family 25" evidence="1">
    <location>
        <begin position="9"/>
        <end position="118"/>
    </location>
</feature>
<organism evidence="2 3">
    <name type="scientific">Devosia enhydra</name>
    <dbReference type="NCBI Taxonomy" id="665118"/>
    <lineage>
        <taxon>Bacteria</taxon>
        <taxon>Pseudomonadati</taxon>
        <taxon>Pseudomonadota</taxon>
        <taxon>Alphaproteobacteria</taxon>
        <taxon>Hyphomicrobiales</taxon>
        <taxon>Devosiaceae</taxon>
        <taxon>Devosia</taxon>
    </lineage>
</organism>
<sequence>MPKLFSCYINLATRPDRRSFIEEQLTLLGLEARRIEATTPERVPADIARRHCVPDNPLGLARSELACTMSHLEAWSLFLVSDADRCLVIEDDADLSNCFVATLRDLLNADNLPSLVKLDAVDGPRRLGEPEARLGRFQLRRMYSVTHNTTCYLIDRATAANLLGERSYLGVPIDLALFDPYGPLRRRLRPYQLVPGIARARIAEQRPGDPIALSDIASTRASAAFHARSAKGLSLTWRRLVKGAAAELNAGSSKFMQDYVLGIRKHHILFVDEQ</sequence>
<reference evidence="2 3" key="1">
    <citation type="submission" date="2016-11" db="EMBL/GenBank/DDBJ databases">
        <authorList>
            <person name="Jaros S."/>
            <person name="Januszkiewicz K."/>
            <person name="Wedrychowicz H."/>
        </authorList>
    </citation>
    <scope>NUCLEOTIDE SEQUENCE [LARGE SCALE GENOMIC DNA]</scope>
    <source>
        <strain evidence="2 3">ATCC 23634</strain>
    </source>
</reference>
<name>A0A1K2HZ33_9HYPH</name>
<dbReference type="AlphaFoldDB" id="A0A1K2HZ33"/>
<keyword evidence="2" id="KW-0808">Transferase</keyword>
<evidence type="ECO:0000259" key="1">
    <source>
        <dbReference type="Pfam" id="PF01755"/>
    </source>
</evidence>
<dbReference type="GO" id="GO:0016740">
    <property type="term" value="F:transferase activity"/>
    <property type="evidence" value="ECO:0007669"/>
    <property type="project" value="UniProtKB-KW"/>
</dbReference>
<dbReference type="CDD" id="cd06532">
    <property type="entry name" value="Glyco_transf_25"/>
    <property type="match status" value="1"/>
</dbReference>
<dbReference type="Pfam" id="PF01755">
    <property type="entry name" value="Glyco_transf_25"/>
    <property type="match status" value="1"/>
</dbReference>
<dbReference type="InterPro" id="IPR002654">
    <property type="entry name" value="Glyco_trans_25"/>
</dbReference>
<proteinExistence type="predicted"/>
<dbReference type="Proteomes" id="UP000183447">
    <property type="component" value="Unassembled WGS sequence"/>
</dbReference>
<dbReference type="RefSeq" id="WP_072343532.1">
    <property type="nucleotide sequence ID" value="NZ_FPKU01000002.1"/>
</dbReference>
<evidence type="ECO:0000313" key="3">
    <source>
        <dbReference type="Proteomes" id="UP000183447"/>
    </source>
</evidence>